<evidence type="ECO:0000313" key="4">
    <source>
        <dbReference type="Proteomes" id="UP000585474"/>
    </source>
</evidence>
<feature type="compositionally biased region" description="Polar residues" evidence="2">
    <location>
        <begin position="86"/>
        <end position="97"/>
    </location>
</feature>
<comment type="caution">
    <text evidence="3">The sequence shown here is derived from an EMBL/GenBank/DDBJ whole genome shotgun (WGS) entry which is preliminary data.</text>
</comment>
<protein>
    <submittedName>
        <fullName evidence="3">Uncharacterized protein</fullName>
    </submittedName>
</protein>
<dbReference type="Proteomes" id="UP000585474">
    <property type="component" value="Unassembled WGS sequence"/>
</dbReference>
<dbReference type="AlphaFoldDB" id="A0A7J0DIG9"/>
<gene>
    <name evidence="3" type="ORF">Acr_00g0036430</name>
</gene>
<dbReference type="PANTHER" id="PTHR34807">
    <property type="entry name" value="OS08G0270800 PROTEIN"/>
    <property type="match status" value="1"/>
</dbReference>
<proteinExistence type="predicted"/>
<dbReference type="EMBL" id="BJWL01000217">
    <property type="protein sequence ID" value="GFS34844.1"/>
    <property type="molecule type" value="Genomic_DNA"/>
</dbReference>
<accession>A0A7J0DIG9</accession>
<organism evidence="3 4">
    <name type="scientific">Actinidia rufa</name>
    <dbReference type="NCBI Taxonomy" id="165716"/>
    <lineage>
        <taxon>Eukaryota</taxon>
        <taxon>Viridiplantae</taxon>
        <taxon>Streptophyta</taxon>
        <taxon>Embryophyta</taxon>
        <taxon>Tracheophyta</taxon>
        <taxon>Spermatophyta</taxon>
        <taxon>Magnoliopsida</taxon>
        <taxon>eudicotyledons</taxon>
        <taxon>Gunneridae</taxon>
        <taxon>Pentapetalae</taxon>
        <taxon>asterids</taxon>
        <taxon>Ericales</taxon>
        <taxon>Actinidiaceae</taxon>
        <taxon>Actinidia</taxon>
    </lineage>
</organism>
<keyword evidence="1" id="KW-0175">Coiled coil</keyword>
<sequence>MSKKMKGVVLDSSSYGSYEDAKARFKHQALLQDYQELHKEAKATRNKLETMKQRKLTLLAEVRFLRRRHKYLLQNKAEKPDPGRQLVQQKNSQTQFKNTMKEKNYVRKEAKLRNIAPNTEIKKKERILSAKESARLNPSPVIDLNQKNRVHSRKETAALRNTAPVFDLNQMERTYGGKQATFRNQTLILDLNQKERLYNGKETSPRIPVPVFDLNRVESTHTGRDDRNRAPIFDLNQISGEEIELQNNYEPLRMKEPKNFLIRGRSDEQLNDMKLSICRNVGNGPNQAGKRKISWQDQVLSDSFISYSHVLSLPCKGKYSFCFEGMVDGKGVTLRKVSSGSGAARGMVTVVTGGGS</sequence>
<evidence type="ECO:0000256" key="2">
    <source>
        <dbReference type="SAM" id="MobiDB-lite"/>
    </source>
</evidence>
<dbReference type="PANTHER" id="PTHR34807:SF3">
    <property type="entry name" value="OS08G0270800 PROTEIN"/>
    <property type="match status" value="1"/>
</dbReference>
<reference evidence="4" key="1">
    <citation type="submission" date="2019-07" db="EMBL/GenBank/DDBJ databases">
        <title>De Novo Assembly of kiwifruit Actinidia rufa.</title>
        <authorList>
            <person name="Sugita-Konishi S."/>
            <person name="Sato K."/>
            <person name="Mori E."/>
            <person name="Abe Y."/>
            <person name="Kisaki G."/>
            <person name="Hamano K."/>
            <person name="Suezawa K."/>
            <person name="Otani M."/>
            <person name="Fukuda T."/>
            <person name="Manabe T."/>
            <person name="Gomi K."/>
            <person name="Tabuchi M."/>
            <person name="Akimitsu K."/>
            <person name="Kataoka I."/>
        </authorList>
    </citation>
    <scope>NUCLEOTIDE SEQUENCE [LARGE SCALE GENOMIC DNA]</scope>
    <source>
        <strain evidence="4">cv. Fuchu</strain>
    </source>
</reference>
<name>A0A7J0DIG9_9ERIC</name>
<feature type="region of interest" description="Disordered" evidence="2">
    <location>
        <begin position="77"/>
        <end position="97"/>
    </location>
</feature>
<dbReference type="OrthoDB" id="993453at2759"/>
<evidence type="ECO:0000313" key="3">
    <source>
        <dbReference type="EMBL" id="GFS34844.1"/>
    </source>
</evidence>
<feature type="coiled-coil region" evidence="1">
    <location>
        <begin position="27"/>
        <end position="68"/>
    </location>
</feature>
<evidence type="ECO:0000256" key="1">
    <source>
        <dbReference type="SAM" id="Coils"/>
    </source>
</evidence>
<keyword evidence="4" id="KW-1185">Reference proteome</keyword>